<proteinExistence type="inferred from homology"/>
<accession>A0A2N3NFN8</accession>
<protein>
    <recommendedName>
        <fullName evidence="7">C-CAP/cofactor C-like domain-containing protein</fullName>
    </recommendedName>
</protein>
<keyword evidence="5" id="KW-0143">Chaperone</keyword>
<dbReference type="PANTHER" id="PTHR15139:SF0">
    <property type="entry name" value="TUBULIN-SPECIFIC CHAPERONE C"/>
    <property type="match status" value="1"/>
</dbReference>
<dbReference type="GO" id="GO:0005737">
    <property type="term" value="C:cytoplasm"/>
    <property type="evidence" value="ECO:0007669"/>
    <property type="project" value="UniProtKB-SubCell"/>
</dbReference>
<sequence length="346" mass="37992">MSNNILKFYQHFQAAVASLDTEIVQLSSASSRQNAIDTIRLGIAHLSNELADAAEYLPTYDQKSYAETIKGLTEKLDREVDKVAPRQRFQFKARSRNAAQESQEDRRHNVGVLASYQDTQAGSAAPSKQDELAANAKDYNQEIKGSSSSAVRRPSFSAAKTVSLSQHKELHVVLAPSASQAATYGDLTDLEACVIDMSAAARGEVAFSGLALKNLRKCIIVTGSVDGPVHITGISDSILVVASRQVRIHECKNVKFYLHCSSHPIIEDCTQVQFAPIPECYTPRWSSTHENKWDQVDDFKWLKADHSPNWSILPESGRLSGSFWTEWVAGGAEVRVADILNKGGIS</sequence>
<evidence type="ECO:0000313" key="9">
    <source>
        <dbReference type="Proteomes" id="UP000233524"/>
    </source>
</evidence>
<dbReference type="Pfam" id="PF07986">
    <property type="entry name" value="TBCC"/>
    <property type="match status" value="1"/>
</dbReference>
<dbReference type="InterPro" id="IPR016098">
    <property type="entry name" value="CAP/MinC_C"/>
</dbReference>
<comment type="subcellular location">
    <subcellularLocation>
        <location evidence="1">Cytoplasm</location>
    </subcellularLocation>
</comment>
<dbReference type="InterPro" id="IPR012945">
    <property type="entry name" value="Tubulin-bd_cofactor_C_dom"/>
</dbReference>
<dbReference type="Pfam" id="PF16752">
    <property type="entry name" value="TBCC_N"/>
    <property type="match status" value="1"/>
</dbReference>
<organism evidence="8 9">
    <name type="scientific">Lomentospora prolificans</name>
    <dbReference type="NCBI Taxonomy" id="41688"/>
    <lineage>
        <taxon>Eukaryota</taxon>
        <taxon>Fungi</taxon>
        <taxon>Dikarya</taxon>
        <taxon>Ascomycota</taxon>
        <taxon>Pezizomycotina</taxon>
        <taxon>Sordariomycetes</taxon>
        <taxon>Hypocreomycetidae</taxon>
        <taxon>Microascales</taxon>
        <taxon>Microascaceae</taxon>
        <taxon>Lomentospora</taxon>
    </lineage>
</organism>
<feature type="domain" description="C-CAP/cofactor C-like" evidence="7">
    <location>
        <begin position="150"/>
        <end position="301"/>
    </location>
</feature>
<dbReference type="Proteomes" id="UP000233524">
    <property type="component" value="Unassembled WGS sequence"/>
</dbReference>
<dbReference type="STRING" id="41688.A0A2N3NFN8"/>
<keyword evidence="3" id="KW-0963">Cytoplasm</keyword>
<name>A0A2N3NFN8_9PEZI</name>
<dbReference type="InterPro" id="IPR031925">
    <property type="entry name" value="TBCC_N"/>
</dbReference>
<dbReference type="GO" id="GO:0007021">
    <property type="term" value="P:tubulin complex assembly"/>
    <property type="evidence" value="ECO:0007669"/>
    <property type="project" value="TreeGrafter"/>
</dbReference>
<dbReference type="AlphaFoldDB" id="A0A2N3NFN8"/>
<evidence type="ECO:0000256" key="3">
    <source>
        <dbReference type="ARBA" id="ARBA00022490"/>
    </source>
</evidence>
<evidence type="ECO:0000256" key="6">
    <source>
        <dbReference type="ARBA" id="ARBA00026055"/>
    </source>
</evidence>
<reference evidence="8 9" key="1">
    <citation type="journal article" date="2017" name="G3 (Bethesda)">
        <title>First Draft Genome Sequence of the Pathogenic Fungus Lomentospora prolificans (Formerly Scedosporium prolificans).</title>
        <authorList>
            <person name="Luo R."/>
            <person name="Zimin A."/>
            <person name="Workman R."/>
            <person name="Fan Y."/>
            <person name="Pertea G."/>
            <person name="Grossman N."/>
            <person name="Wear M.P."/>
            <person name="Jia B."/>
            <person name="Miller H."/>
            <person name="Casadevall A."/>
            <person name="Timp W."/>
            <person name="Zhang S.X."/>
            <person name="Salzberg S.L."/>
        </authorList>
    </citation>
    <scope>NUCLEOTIDE SEQUENCE [LARGE SCALE GENOMIC DNA]</scope>
    <source>
        <strain evidence="8 9">JHH-5317</strain>
    </source>
</reference>
<dbReference type="InParanoid" id="A0A2N3NFN8"/>
<dbReference type="GO" id="GO:0015631">
    <property type="term" value="F:tubulin binding"/>
    <property type="evidence" value="ECO:0007669"/>
    <property type="project" value="InterPro"/>
</dbReference>
<comment type="similarity">
    <text evidence="2">Belongs to the TBCC family.</text>
</comment>
<evidence type="ECO:0000256" key="4">
    <source>
        <dbReference type="ARBA" id="ARBA00022990"/>
    </source>
</evidence>
<dbReference type="OrthoDB" id="194775at2759"/>
<dbReference type="SMART" id="SM00673">
    <property type="entry name" value="CARP"/>
    <property type="match status" value="1"/>
</dbReference>
<evidence type="ECO:0000256" key="2">
    <source>
        <dbReference type="ARBA" id="ARBA00008848"/>
    </source>
</evidence>
<keyword evidence="4" id="KW-0007">Acetylation</keyword>
<keyword evidence="9" id="KW-1185">Reference proteome</keyword>
<evidence type="ECO:0000259" key="7">
    <source>
        <dbReference type="PROSITE" id="PS51329"/>
    </source>
</evidence>
<dbReference type="PANTHER" id="PTHR15139">
    <property type="entry name" value="TUBULIN FOLDING COFACTOR C"/>
    <property type="match status" value="1"/>
</dbReference>
<dbReference type="GO" id="GO:0007023">
    <property type="term" value="P:post-chaperonin tubulin folding pathway"/>
    <property type="evidence" value="ECO:0007669"/>
    <property type="project" value="InterPro"/>
</dbReference>
<dbReference type="PROSITE" id="PS51329">
    <property type="entry name" value="C_CAP_COFACTOR_C"/>
    <property type="match status" value="1"/>
</dbReference>
<dbReference type="Gene3D" id="1.20.58.1250">
    <property type="entry name" value="Tubulin Binding Cofactor C, N-terminal domain"/>
    <property type="match status" value="1"/>
</dbReference>
<evidence type="ECO:0000256" key="1">
    <source>
        <dbReference type="ARBA" id="ARBA00004496"/>
    </source>
</evidence>
<dbReference type="InterPro" id="IPR017901">
    <property type="entry name" value="C-CAP_CF_C-like"/>
</dbReference>
<comment type="subunit">
    <text evidence="6">Supercomplex made of cofactors A to E. Cofactors A and D function by capturing and stabilizing tubulin in a quasi-native conformation. Cofactor E binds to the cofactor D-tubulin complex; interaction with cofactor C then causes the release of tubulin polypeptides that are committed to the native state.</text>
</comment>
<gene>
    <name evidence="8" type="ORF">jhhlp_003004</name>
</gene>
<dbReference type="InterPro" id="IPR006599">
    <property type="entry name" value="CARP_motif"/>
</dbReference>
<evidence type="ECO:0000256" key="5">
    <source>
        <dbReference type="ARBA" id="ARBA00023186"/>
    </source>
</evidence>
<evidence type="ECO:0000313" key="8">
    <source>
        <dbReference type="EMBL" id="PKS11243.1"/>
    </source>
</evidence>
<dbReference type="Gene3D" id="2.160.20.70">
    <property type="match status" value="1"/>
</dbReference>
<dbReference type="InterPro" id="IPR038397">
    <property type="entry name" value="TBCC_N_sf"/>
</dbReference>
<dbReference type="InterPro" id="IPR027684">
    <property type="entry name" value="TBCC"/>
</dbReference>
<dbReference type="EMBL" id="NLAX01000008">
    <property type="protein sequence ID" value="PKS11243.1"/>
    <property type="molecule type" value="Genomic_DNA"/>
</dbReference>
<dbReference type="VEuPathDB" id="FungiDB:jhhlp_003004"/>
<comment type="caution">
    <text evidence="8">The sequence shown here is derived from an EMBL/GenBank/DDBJ whole genome shotgun (WGS) entry which is preliminary data.</text>
</comment>